<dbReference type="PDBsum" id="6HQZ"/>
<dbReference type="OMA" id="GDVICHD"/>
<sequence>MKVSHLTSPAPVVIEHQPRQSEKVSRDGDVIKPWSQLPAAAPSFGGCFGKSKKSRGYDSGSSSGSRSNAGFRLNHVPYVSQQNERMGCWYACTRMLGHSISSGPRLGLPELYDSSGPQGLQQREDVLRLMRNENLAEVSLPESRQFSANELGNLLCRHGPIMFGWQTPAGSWHMSVLTGIDKPNDAIIFHDPQRGPDLTMPLDSFNQRLAWRVPHAMLYSEN</sequence>
<dbReference type="PDB" id="6HQZ">
    <property type="method" value="X-ray"/>
    <property type="resolution" value="1.80 A"/>
    <property type="chains" value="A/B=70-222"/>
</dbReference>
<organism evidence="2">
    <name type="scientific">Erwinia amylovora</name>
    <name type="common">Fire blight bacteria</name>
    <dbReference type="NCBI Taxonomy" id="552"/>
    <lineage>
        <taxon>Bacteria</taxon>
        <taxon>Pseudomonadati</taxon>
        <taxon>Pseudomonadota</taxon>
        <taxon>Gammaproteobacteria</taxon>
        <taxon>Enterobacterales</taxon>
        <taxon>Erwiniaceae</taxon>
        <taxon>Erwinia</taxon>
    </lineage>
</organism>
<dbReference type="SMR" id="A0A2U7NR52"/>
<proteinExistence type="evidence at protein level"/>
<evidence type="ECO:0000313" key="2">
    <source>
        <dbReference type="EMBL" id="ASP45101.1"/>
    </source>
</evidence>
<dbReference type="Pfam" id="PF12385">
    <property type="entry name" value="Peptidase_C70"/>
    <property type="match status" value="1"/>
</dbReference>
<reference evidence="2" key="1">
    <citation type="submission" date="2016-07" db="EMBL/GenBank/DDBJ databases">
        <authorList>
            <person name="Wan K."/>
            <person name="Booth B."/>
            <person name="Spirohn K."/>
            <person name="Hao T."/>
            <person name="Hu Y."/>
            <person name="Calderwood M."/>
            <person name="Hill D."/>
            <person name="Mohr S."/>
            <person name="Vidal M."/>
            <person name="Celniker S."/>
            <person name="Perrimon N."/>
        </authorList>
    </citation>
    <scope>NUCLEOTIDE SEQUENCE</scope>
    <source>
        <strain evidence="2">Ea-K1</strain>
    </source>
</reference>
<name>A0A2U7NR52_ERWAM</name>
<reference evidence="3" key="2">
    <citation type="journal article" date="2019" name="J. Struct. Biol.">
        <title>The structure of Erwinia amylovora AvrRpt2 provides insight into protein maturation and induced resistance to fire blight by Malusrobusta 5.</title>
        <authorList>
            <person name="Bartho J.D."/>
            <person name="Demitri N."/>
            <person name="Bellini D."/>
            <person name="Flachowsky H."/>
            <person name="Peil A."/>
            <person name="Walsh M.A."/>
            <person name="Benini S."/>
        </authorList>
    </citation>
    <scope>X-RAY CRYSTALLOGRAPHY (1.80 ANGSTROMS) OF 70-222</scope>
    <scope>DISULFIDE BONDS</scope>
</reference>
<evidence type="ECO:0000256" key="1">
    <source>
        <dbReference type="SAM" id="MobiDB-lite"/>
    </source>
</evidence>
<dbReference type="InterPro" id="IPR022118">
    <property type="entry name" value="Peptidase_C70_AvrRpt2"/>
</dbReference>
<keyword evidence="3" id="KW-0002">3D-structure</keyword>
<dbReference type="AlphaFoldDB" id="A0A2U7NR52"/>
<accession>A0A2U7NR52</accession>
<protein>
    <submittedName>
        <fullName evidence="2">AvrRpt2</fullName>
    </submittedName>
</protein>
<feature type="disulfide bond" description="Interchain" evidence="3">
    <location>
        <position position="156"/>
    </location>
</feature>
<evidence type="ECO:0007829" key="3">
    <source>
        <dbReference type="PDB" id="6HQZ"/>
    </source>
</evidence>
<dbReference type="EMBL" id="KX522576">
    <property type="protein sequence ID" value="ASP45101.1"/>
    <property type="molecule type" value="Genomic_DNA"/>
</dbReference>
<feature type="region of interest" description="Disordered" evidence="1">
    <location>
        <begin position="1"/>
        <end position="27"/>
    </location>
</feature>
<dbReference type="Gene3D" id="3.90.70.10">
    <property type="entry name" value="Cysteine proteinases"/>
    <property type="match status" value="1"/>
</dbReference>
<feature type="compositionally biased region" description="Basic and acidic residues" evidence="1">
    <location>
        <begin position="16"/>
        <end position="27"/>
    </location>
</feature>